<organism evidence="2 3">
    <name type="scientific">Trametes pubescens</name>
    <name type="common">White-rot fungus</name>
    <dbReference type="NCBI Taxonomy" id="154538"/>
    <lineage>
        <taxon>Eukaryota</taxon>
        <taxon>Fungi</taxon>
        <taxon>Dikarya</taxon>
        <taxon>Basidiomycota</taxon>
        <taxon>Agaricomycotina</taxon>
        <taxon>Agaricomycetes</taxon>
        <taxon>Polyporales</taxon>
        <taxon>Polyporaceae</taxon>
        <taxon>Trametes</taxon>
    </lineage>
</organism>
<evidence type="ECO:0000313" key="3">
    <source>
        <dbReference type="Proteomes" id="UP000184267"/>
    </source>
</evidence>
<dbReference type="EMBL" id="MNAD01001619">
    <property type="protein sequence ID" value="OJT03297.1"/>
    <property type="molecule type" value="Genomic_DNA"/>
</dbReference>
<proteinExistence type="predicted"/>
<feature type="region of interest" description="Disordered" evidence="1">
    <location>
        <begin position="92"/>
        <end position="118"/>
    </location>
</feature>
<gene>
    <name evidence="2" type="ORF">TRAPUB_6075</name>
</gene>
<dbReference type="AlphaFoldDB" id="A0A1M2V6X6"/>
<evidence type="ECO:0000313" key="2">
    <source>
        <dbReference type="EMBL" id="OJT03297.1"/>
    </source>
</evidence>
<name>A0A1M2V6X6_TRAPU</name>
<dbReference type="Proteomes" id="UP000184267">
    <property type="component" value="Unassembled WGS sequence"/>
</dbReference>
<reference evidence="2 3" key="1">
    <citation type="submission" date="2016-10" db="EMBL/GenBank/DDBJ databases">
        <title>Genome sequence of the basidiomycete white-rot fungus Trametes pubescens.</title>
        <authorList>
            <person name="Makela M.R."/>
            <person name="Granchi Z."/>
            <person name="Peng M."/>
            <person name="De Vries R.P."/>
            <person name="Grigoriev I."/>
            <person name="Riley R."/>
            <person name="Hilden K."/>
        </authorList>
    </citation>
    <scope>NUCLEOTIDE SEQUENCE [LARGE SCALE GENOMIC DNA]</scope>
    <source>
        <strain evidence="2 3">FBCC735</strain>
    </source>
</reference>
<protein>
    <submittedName>
        <fullName evidence="2">Uncharacterized protein</fullName>
    </submittedName>
</protein>
<evidence type="ECO:0000256" key="1">
    <source>
        <dbReference type="SAM" id="MobiDB-lite"/>
    </source>
</evidence>
<accession>A0A1M2V6X6</accession>
<keyword evidence="3" id="KW-1185">Reference proteome</keyword>
<comment type="caution">
    <text evidence="2">The sequence shown here is derived from an EMBL/GenBank/DDBJ whole genome shotgun (WGS) entry which is preliminary data.</text>
</comment>
<sequence>MTVANLDCITTPPHWSTHMVFGSYGDVRKFGLRGCHFSSFNTLHRMLSALPLLEQLSMQEIGWPPNRAHVLKGPENGFPRPALECLVFSGQSAGDSRHPGPLRFRVKIGDNTDTQEGP</sequence>